<dbReference type="GO" id="GO:0019888">
    <property type="term" value="F:protein phosphatase regulator activity"/>
    <property type="evidence" value="ECO:0007669"/>
    <property type="project" value="InterPro"/>
</dbReference>
<dbReference type="Pfam" id="PF09184">
    <property type="entry name" value="PPP4R2"/>
    <property type="match status" value="1"/>
</dbReference>
<feature type="region of interest" description="Disordered" evidence="2">
    <location>
        <begin position="137"/>
        <end position="164"/>
    </location>
</feature>
<name>A0A1B6CYH6_9HEMI</name>
<proteinExistence type="inferred from homology"/>
<organism evidence="3">
    <name type="scientific">Clastoptera arizonana</name>
    <name type="common">Arizona spittle bug</name>
    <dbReference type="NCBI Taxonomy" id="38151"/>
    <lineage>
        <taxon>Eukaryota</taxon>
        <taxon>Metazoa</taxon>
        <taxon>Ecdysozoa</taxon>
        <taxon>Arthropoda</taxon>
        <taxon>Hexapoda</taxon>
        <taxon>Insecta</taxon>
        <taxon>Pterygota</taxon>
        <taxon>Neoptera</taxon>
        <taxon>Paraneoptera</taxon>
        <taxon>Hemiptera</taxon>
        <taxon>Auchenorrhyncha</taxon>
        <taxon>Cercopoidea</taxon>
        <taxon>Clastopteridae</taxon>
        <taxon>Clastoptera</taxon>
    </lineage>
</organism>
<dbReference type="InterPro" id="IPR015267">
    <property type="entry name" value="PPP4R2"/>
</dbReference>
<dbReference type="PANTHER" id="PTHR16487">
    <property type="entry name" value="PPP4R2-RELATED PROTEIN"/>
    <property type="match status" value="1"/>
</dbReference>
<sequence>MENAEEVMQLLEDFSKSKPKDIPRELEEYLGYVAKTGDPVYQWSLVKCLFREKLMNVITDFYESTPTIELPPCRNVDPFNYERMKSCLLERLESFPNAPFTVQRICELLTNPRKEYNRADKYMRAIEKNILVVSTREPGSGKRQDGENNQTDTVLNGIPDSRGDVEDGINSPLLGTPPASNEVIVSTCSEQEEIEISDSSVLIPDNEKAWLKTSTDILPNPTLQDSPLVFKKNIENSNSKQIGLKTLLKTGETLPIPDISTSDNEVISTSEDSLKDSSANIALSSDSETPEITSNSGLDVDEISTDFVPQLTEEDICSEDEDIKELSNVSSIIENASIAAVEVENKEIKIESSDLINNEELNVDEIPTDFEPHIREDVSPENEDIKDAIVDSPNENSIITNNEEIDKNNVNDIESSDSNPKVDEFEVKLSVVDDNLQIIDSESIDSESSNELIHDIKVIPIQEEDKLDLKDEREHEVMPKSSLIQDETTVSETSNKEKYSVELCETVNLSIDTMPKDTEPSEIIDKEHLEVLNKESNGSKTDVDEIPHIATLPTNTLNDQVLITSDSTIMEKVSINESTDIIKKSEESCEQERIEGSIIHTTHNIISEVEPILEMEEAAVEQTSCRMEEEAMDVDESSNQQMVTSEGENEGEPMDQSDQLLS</sequence>
<feature type="compositionally biased region" description="Polar residues" evidence="2">
    <location>
        <begin position="482"/>
        <end position="492"/>
    </location>
</feature>
<evidence type="ECO:0000256" key="2">
    <source>
        <dbReference type="SAM" id="MobiDB-lite"/>
    </source>
</evidence>
<protein>
    <recommendedName>
        <fullName evidence="4">Serine/threonine-protein phosphatase 4 regulatory subunit 2</fullName>
    </recommendedName>
</protein>
<reference evidence="3" key="1">
    <citation type="submission" date="2015-12" db="EMBL/GenBank/DDBJ databases">
        <title>De novo transcriptome assembly of four potential Pierce s Disease insect vectors from Arizona vineyards.</title>
        <authorList>
            <person name="Tassone E.E."/>
        </authorList>
    </citation>
    <scope>NUCLEOTIDE SEQUENCE</scope>
</reference>
<comment type="similarity">
    <text evidence="1">Belongs to the PPP4R2 family.</text>
</comment>
<accession>A0A1B6CYH6</accession>
<dbReference type="GO" id="GO:0005634">
    <property type="term" value="C:nucleus"/>
    <property type="evidence" value="ECO:0007669"/>
    <property type="project" value="TreeGrafter"/>
</dbReference>
<dbReference type="EMBL" id="GEDC01018801">
    <property type="protein sequence ID" value="JAS18497.1"/>
    <property type="molecule type" value="Transcribed_RNA"/>
</dbReference>
<feature type="region of interest" description="Disordered" evidence="2">
    <location>
        <begin position="472"/>
        <end position="492"/>
    </location>
</feature>
<feature type="compositionally biased region" description="Polar residues" evidence="2">
    <location>
        <begin position="637"/>
        <end position="646"/>
    </location>
</feature>
<evidence type="ECO:0008006" key="4">
    <source>
        <dbReference type="Google" id="ProtNLM"/>
    </source>
</evidence>
<dbReference type="PANTHER" id="PTHR16487:SF0">
    <property type="entry name" value="PROTEIN PHOSPHATASE 4 REGULATORY SUBUNIT 2-RELATED"/>
    <property type="match status" value="1"/>
</dbReference>
<dbReference type="GO" id="GO:0005737">
    <property type="term" value="C:cytoplasm"/>
    <property type="evidence" value="ECO:0007669"/>
    <property type="project" value="TreeGrafter"/>
</dbReference>
<dbReference type="GO" id="GO:0030289">
    <property type="term" value="C:protein phosphatase 4 complex"/>
    <property type="evidence" value="ECO:0007669"/>
    <property type="project" value="InterPro"/>
</dbReference>
<gene>
    <name evidence="3" type="ORF">g.3316</name>
</gene>
<evidence type="ECO:0000313" key="3">
    <source>
        <dbReference type="EMBL" id="JAS18497.1"/>
    </source>
</evidence>
<dbReference type="AlphaFoldDB" id="A0A1B6CYH6"/>
<feature type="region of interest" description="Disordered" evidence="2">
    <location>
        <begin position="626"/>
        <end position="662"/>
    </location>
</feature>
<evidence type="ECO:0000256" key="1">
    <source>
        <dbReference type="ARBA" id="ARBA00009207"/>
    </source>
</evidence>